<keyword evidence="2" id="KW-1185">Reference proteome</keyword>
<dbReference type="EMBL" id="KV722364">
    <property type="protein sequence ID" value="OCH92798.1"/>
    <property type="molecule type" value="Genomic_DNA"/>
</dbReference>
<evidence type="ECO:0000313" key="2">
    <source>
        <dbReference type="Proteomes" id="UP000250043"/>
    </source>
</evidence>
<proteinExistence type="predicted"/>
<dbReference type="Proteomes" id="UP000250043">
    <property type="component" value="Unassembled WGS sequence"/>
</dbReference>
<evidence type="ECO:0000313" key="1">
    <source>
        <dbReference type="EMBL" id="OCH92798.1"/>
    </source>
</evidence>
<accession>A0A8E2AYS0</accession>
<reference evidence="1 2" key="1">
    <citation type="submission" date="2016-07" db="EMBL/GenBank/DDBJ databases">
        <title>Draft genome of the white-rot fungus Obba rivulosa 3A-2.</title>
        <authorList>
            <consortium name="DOE Joint Genome Institute"/>
            <person name="Miettinen O."/>
            <person name="Riley R."/>
            <person name="Acob R."/>
            <person name="Barry K."/>
            <person name="Cullen D."/>
            <person name="De Vries R."/>
            <person name="Hainaut M."/>
            <person name="Hatakka A."/>
            <person name="Henrissat B."/>
            <person name="Hilden K."/>
            <person name="Kuo R."/>
            <person name="Labutti K."/>
            <person name="Lipzen A."/>
            <person name="Makela M.R."/>
            <person name="Sandor L."/>
            <person name="Spatafora J.W."/>
            <person name="Grigoriev I.V."/>
            <person name="Hibbett D.S."/>
        </authorList>
    </citation>
    <scope>NUCLEOTIDE SEQUENCE [LARGE SCALE GENOMIC DNA]</scope>
    <source>
        <strain evidence="1 2">3A-2</strain>
    </source>
</reference>
<dbReference type="AlphaFoldDB" id="A0A8E2AYS0"/>
<name>A0A8E2AYS0_9APHY</name>
<dbReference type="OrthoDB" id="3252968at2759"/>
<protein>
    <submittedName>
        <fullName evidence="1">Uncharacterized protein</fullName>
    </submittedName>
</protein>
<organism evidence="1 2">
    <name type="scientific">Obba rivulosa</name>
    <dbReference type="NCBI Taxonomy" id="1052685"/>
    <lineage>
        <taxon>Eukaryota</taxon>
        <taxon>Fungi</taxon>
        <taxon>Dikarya</taxon>
        <taxon>Basidiomycota</taxon>
        <taxon>Agaricomycotina</taxon>
        <taxon>Agaricomycetes</taxon>
        <taxon>Polyporales</taxon>
        <taxon>Gelatoporiaceae</taxon>
        <taxon>Obba</taxon>
    </lineage>
</organism>
<gene>
    <name evidence="1" type="ORF">OBBRIDRAFT_824535</name>
</gene>
<sequence>MSADVTFTYKSGGKDVTKTLTAAEMIPSREALGLWRVDGAAWKVYATTKQYQASSDDYRLANVAAGLPMGDPKFQQGTVKQGTRLASQGFALITQWMDGTNFQETVQISGGCAAANTVGLRYFQGFIKPGITEPAFGHSEQAAELVDAIVAWGH</sequence>